<comment type="subcellular location">
    <subcellularLocation>
        <location evidence="1">Endomembrane system</location>
        <topology evidence="1">Multi-pass membrane protein</topology>
    </subcellularLocation>
</comment>
<keyword evidence="5 6" id="KW-0472">Membrane</keyword>
<evidence type="ECO:0000256" key="1">
    <source>
        <dbReference type="ARBA" id="ARBA00004127"/>
    </source>
</evidence>
<dbReference type="RefSeq" id="XP_043010086.1">
    <property type="nucleotide sequence ID" value="XM_043152002.1"/>
</dbReference>
<evidence type="ECO:0000256" key="3">
    <source>
        <dbReference type="ARBA" id="ARBA00022692"/>
    </source>
</evidence>
<evidence type="ECO:0000313" key="7">
    <source>
        <dbReference type="EMBL" id="KAG7093616.1"/>
    </source>
</evidence>
<dbReference type="Pfam" id="PF10270">
    <property type="entry name" value="MMgT"/>
    <property type="match status" value="1"/>
</dbReference>
<dbReference type="KEGG" id="more:E1B28_007280"/>
<keyword evidence="4 6" id="KW-1133">Transmembrane helix</keyword>
<dbReference type="EMBL" id="CM032184">
    <property type="protein sequence ID" value="KAG7093616.1"/>
    <property type="molecule type" value="Genomic_DNA"/>
</dbReference>
<evidence type="ECO:0000313" key="8">
    <source>
        <dbReference type="Proteomes" id="UP001049176"/>
    </source>
</evidence>
<keyword evidence="3 6" id="KW-0812">Transmembrane</keyword>
<dbReference type="InterPro" id="IPR018937">
    <property type="entry name" value="MMgT"/>
</dbReference>
<evidence type="ECO:0000256" key="2">
    <source>
        <dbReference type="ARBA" id="ARBA00006109"/>
    </source>
</evidence>
<gene>
    <name evidence="7" type="ORF">E1B28_007280</name>
</gene>
<dbReference type="OrthoDB" id="44756at2759"/>
<reference evidence="7" key="1">
    <citation type="journal article" date="2021" name="Genome Biol. Evol.">
        <title>The assembled and annotated genome of the fairy-ring fungus Marasmius oreades.</title>
        <authorList>
            <person name="Hiltunen M."/>
            <person name="Ament-Velasquez S.L."/>
            <person name="Johannesson H."/>
        </authorList>
    </citation>
    <scope>NUCLEOTIDE SEQUENCE</scope>
    <source>
        <strain evidence="7">03SP1</strain>
    </source>
</reference>
<evidence type="ECO:0000256" key="5">
    <source>
        <dbReference type="ARBA" id="ARBA00023136"/>
    </source>
</evidence>
<evidence type="ECO:0008006" key="9">
    <source>
        <dbReference type="Google" id="ProtNLM"/>
    </source>
</evidence>
<name>A0A9P7UUR8_9AGAR</name>
<dbReference type="GeneID" id="66076356"/>
<comment type="caution">
    <text evidence="7">The sequence shown here is derived from an EMBL/GenBank/DDBJ whole genome shotgun (WGS) entry which is preliminary data.</text>
</comment>
<proteinExistence type="inferred from homology"/>
<keyword evidence="8" id="KW-1185">Reference proteome</keyword>
<feature type="transmembrane region" description="Helical" evidence="6">
    <location>
        <begin position="44"/>
        <end position="64"/>
    </location>
</feature>
<protein>
    <recommendedName>
        <fullName evidence="9">Membrane magnesium transporter</fullName>
    </recommendedName>
</protein>
<dbReference type="AlphaFoldDB" id="A0A9P7UUR8"/>
<dbReference type="Proteomes" id="UP001049176">
    <property type="component" value="Chromosome 4"/>
</dbReference>
<comment type="similarity">
    <text evidence="2">Belongs to the membrane magnesium transporter (TC 1.A.67) family.</text>
</comment>
<organism evidence="7 8">
    <name type="scientific">Marasmius oreades</name>
    <name type="common">fairy-ring Marasmius</name>
    <dbReference type="NCBI Taxonomy" id="181124"/>
    <lineage>
        <taxon>Eukaryota</taxon>
        <taxon>Fungi</taxon>
        <taxon>Dikarya</taxon>
        <taxon>Basidiomycota</taxon>
        <taxon>Agaricomycotina</taxon>
        <taxon>Agaricomycetes</taxon>
        <taxon>Agaricomycetidae</taxon>
        <taxon>Agaricales</taxon>
        <taxon>Marasmiineae</taxon>
        <taxon>Marasmiaceae</taxon>
        <taxon>Marasmius</taxon>
    </lineage>
</organism>
<sequence length="103" mass="11153">MFGGFVLFLAIIIVFHTAFSTYEHLSHLKALGKPEGALPQDVILEAVVGLVLGILGAALNAPPLKGITWASEMRKRSVDEMDTRAGFASYVNRGRYIFSPTSS</sequence>
<dbReference type="GO" id="GO:0012505">
    <property type="term" value="C:endomembrane system"/>
    <property type="evidence" value="ECO:0007669"/>
    <property type="project" value="UniProtKB-SubCell"/>
</dbReference>
<accession>A0A9P7UUR8</accession>
<evidence type="ECO:0000256" key="6">
    <source>
        <dbReference type="SAM" id="Phobius"/>
    </source>
</evidence>
<evidence type="ECO:0000256" key="4">
    <source>
        <dbReference type="ARBA" id="ARBA00022989"/>
    </source>
</evidence>